<dbReference type="Gene3D" id="3.30.200.20">
    <property type="entry name" value="Phosphorylase Kinase, domain 1"/>
    <property type="match status" value="1"/>
</dbReference>
<dbReference type="SUPFAM" id="SSF56112">
    <property type="entry name" value="Protein kinase-like (PK-like)"/>
    <property type="match status" value="1"/>
</dbReference>
<dbReference type="SUPFAM" id="SSF52540">
    <property type="entry name" value="P-loop containing nucleoside triphosphate hydrolases"/>
    <property type="match status" value="1"/>
</dbReference>
<protein>
    <submittedName>
        <fullName evidence="7">AAA family ATPase</fullName>
    </submittedName>
</protein>
<dbReference type="PROSITE" id="PS50011">
    <property type="entry name" value="PROTEIN_KINASE_DOM"/>
    <property type="match status" value="1"/>
</dbReference>
<dbReference type="Proteomes" id="UP001370348">
    <property type="component" value="Chromosome"/>
</dbReference>
<dbReference type="InterPro" id="IPR017441">
    <property type="entry name" value="Protein_kinase_ATP_BS"/>
</dbReference>
<evidence type="ECO:0000313" key="8">
    <source>
        <dbReference type="Proteomes" id="UP001370348"/>
    </source>
</evidence>
<dbReference type="RefSeq" id="WP_394823102.1">
    <property type="nucleotide sequence ID" value="NZ_CP089984.1"/>
</dbReference>
<keyword evidence="1" id="KW-0808">Transferase</keyword>
<proteinExistence type="predicted"/>
<dbReference type="CDD" id="cd14014">
    <property type="entry name" value="STKc_PknB_like"/>
    <property type="match status" value="1"/>
</dbReference>
<evidence type="ECO:0000256" key="3">
    <source>
        <dbReference type="ARBA" id="ARBA00022777"/>
    </source>
</evidence>
<evidence type="ECO:0000259" key="6">
    <source>
        <dbReference type="PROSITE" id="PS50011"/>
    </source>
</evidence>
<dbReference type="EMBL" id="CP089984">
    <property type="protein sequence ID" value="WXB13492.1"/>
    <property type="molecule type" value="Genomic_DNA"/>
</dbReference>
<gene>
    <name evidence="7" type="ORF">LZC94_37315</name>
</gene>
<evidence type="ECO:0000313" key="7">
    <source>
        <dbReference type="EMBL" id="WXB13492.1"/>
    </source>
</evidence>
<dbReference type="InterPro" id="IPR000719">
    <property type="entry name" value="Prot_kinase_dom"/>
</dbReference>
<keyword evidence="3" id="KW-0418">Kinase</keyword>
<evidence type="ECO:0000256" key="4">
    <source>
        <dbReference type="ARBA" id="ARBA00022840"/>
    </source>
</evidence>
<dbReference type="SMART" id="SM00220">
    <property type="entry name" value="S_TKc"/>
    <property type="match status" value="1"/>
</dbReference>
<name>A0ABZ2LRE2_9BACT</name>
<evidence type="ECO:0000256" key="2">
    <source>
        <dbReference type="ARBA" id="ARBA00022741"/>
    </source>
</evidence>
<keyword evidence="8" id="KW-1185">Reference proteome</keyword>
<dbReference type="InterPro" id="IPR027417">
    <property type="entry name" value="P-loop_NTPase"/>
</dbReference>
<dbReference type="Gene3D" id="1.10.510.10">
    <property type="entry name" value="Transferase(Phosphotransferase) domain 1"/>
    <property type="match status" value="1"/>
</dbReference>
<dbReference type="PANTHER" id="PTHR43289:SF6">
    <property type="entry name" value="SERINE_THREONINE-PROTEIN KINASE NEKL-3"/>
    <property type="match status" value="1"/>
</dbReference>
<dbReference type="Pfam" id="PF00069">
    <property type="entry name" value="Pkinase"/>
    <property type="match status" value="1"/>
</dbReference>
<accession>A0ABZ2LRE2</accession>
<sequence>MTHVEADTELALRTSMVRSTVVPERLGPYRILRCVGSGGMGVVYEALDEERGARVALKTLPDVQPGALARFKKEYRSLADLTHYNLATLYELMAIDDTWFFTMEFVDGVSFLQYVWGTKALALPPDAAGISFDAETRLRAALRQLAVGASVLHTASLLHLDLKPANALVEASGRVVILDFGLVESLERGAAGEEQAGVLVGTPLYVSPEQVLGARPTPASDWYAVGTILFEALTGTTPFEGTALNVTLARTWGPAPSPGTRRAGLPPDLVDLCVRLLEQDPERRAGARDILAVCEGAPQSIRTGTLPASGRSLIGRENELATLRAWCDEPERPLCVFVKGASGVGKTALVRELLTEIETADTMVLRGRCYERESVPYKGFDALVDALCRKIDALPFAEQRALFDADIHHTARIFSVLEDLEVLPSIPAPIGGYLEPQTLRQRAFAGLKRVLRHLGERRKLVLFVDDLHWADADSAHLLCELVADPDPPNMLVLAAYRDDEDEYSPFLREVRGRQQAGTLPFTERELHIEPLVHDDAVRFARVCLGPGEKEERAADVAREAAGIPFFIDALARHGGPAKEQGESPAPSLDRVIDARLRKMPDDARRMLQVVAIAARPIEQALAFSAAQIRGDAHAVLAQLRSAQLLRTRGLRGTDIVEVYHDRIRQNVAASLPKTALTEIHGWLATSLEAGQRTPADVLAYHLREAGELRRASEYAERAAEQAATALAFERAAELYANAWSWGDPMTDHARELQIRRAQALFNAGRCGEAATIYLAASEGAAPLERRELRRLAAEAYLYGGHIDEGLAVARTLLDEVGLSYPRSPAWAAAKTVAQLVYLRWRGIDFTRQTETGLTSQEIFPTDLGWSLGKGLGNVLPLEGTYFLVRSLASALHLGEPKRIGRGLALVGGTVLAPWRIGARYIERAEKIGRETDDPYLAGLPRIMRALGHISQTGRWKLALEMVDEGVAILRERSTGVSWEAALGTGIALKALEAIGDLGEIGRRASPWSRESTERGDLFAQTMSGQFEALALIAQGDIDGARKQDHRILLRWSRGGYTAQHLYSLYLRIYCHLYTGKPESAWDLFHLELPQIERAYFLKLPISRLPTLHLWACLKLERARTHRGERDALLEACERIRRRLAREQRMDGPAHAKLIEAGITAGRGEREKARDLLEDCRAEYRRLDMLLAAACTERRLGELSGKDDLCAAADAEMRKLGVADPTSFVHVMAPRFN</sequence>
<reference evidence="7 8" key="1">
    <citation type="submission" date="2021-12" db="EMBL/GenBank/DDBJ databases">
        <title>Discovery of the Pendulisporaceae a myxobacterial family with distinct sporulation behavior and unique specialized metabolism.</title>
        <authorList>
            <person name="Garcia R."/>
            <person name="Popoff A."/>
            <person name="Bader C.D."/>
            <person name="Loehr J."/>
            <person name="Walesch S."/>
            <person name="Walt C."/>
            <person name="Boldt J."/>
            <person name="Bunk B."/>
            <person name="Haeckl F.J.F.P.J."/>
            <person name="Gunesch A.P."/>
            <person name="Birkelbach J."/>
            <person name="Nuebel U."/>
            <person name="Pietschmann T."/>
            <person name="Bach T."/>
            <person name="Mueller R."/>
        </authorList>
    </citation>
    <scope>NUCLEOTIDE SEQUENCE [LARGE SCALE GENOMIC DNA]</scope>
    <source>
        <strain evidence="7 8">MSr11954</strain>
    </source>
</reference>
<keyword evidence="4 5" id="KW-0067">ATP-binding</keyword>
<dbReference type="InterPro" id="IPR011009">
    <property type="entry name" value="Kinase-like_dom_sf"/>
</dbReference>
<evidence type="ECO:0000256" key="1">
    <source>
        <dbReference type="ARBA" id="ARBA00022679"/>
    </source>
</evidence>
<evidence type="ECO:0000256" key="5">
    <source>
        <dbReference type="PROSITE-ProRule" id="PRU10141"/>
    </source>
</evidence>
<dbReference type="PROSITE" id="PS00107">
    <property type="entry name" value="PROTEIN_KINASE_ATP"/>
    <property type="match status" value="1"/>
</dbReference>
<organism evidence="7 8">
    <name type="scientific">Pendulispora albinea</name>
    <dbReference type="NCBI Taxonomy" id="2741071"/>
    <lineage>
        <taxon>Bacteria</taxon>
        <taxon>Pseudomonadati</taxon>
        <taxon>Myxococcota</taxon>
        <taxon>Myxococcia</taxon>
        <taxon>Myxococcales</taxon>
        <taxon>Sorangiineae</taxon>
        <taxon>Pendulisporaceae</taxon>
        <taxon>Pendulispora</taxon>
    </lineage>
</organism>
<feature type="binding site" evidence="5">
    <location>
        <position position="58"/>
    </location>
    <ligand>
        <name>ATP</name>
        <dbReference type="ChEBI" id="CHEBI:30616"/>
    </ligand>
</feature>
<feature type="domain" description="Protein kinase" evidence="6">
    <location>
        <begin position="29"/>
        <end position="301"/>
    </location>
</feature>
<keyword evidence="2 5" id="KW-0547">Nucleotide-binding</keyword>
<dbReference type="InterPro" id="IPR041664">
    <property type="entry name" value="AAA_16"/>
</dbReference>
<dbReference type="PANTHER" id="PTHR43289">
    <property type="entry name" value="MITOGEN-ACTIVATED PROTEIN KINASE KINASE KINASE 20-RELATED"/>
    <property type="match status" value="1"/>
</dbReference>
<dbReference type="Pfam" id="PF13191">
    <property type="entry name" value="AAA_16"/>
    <property type="match status" value="1"/>
</dbReference>
<dbReference type="Gene3D" id="3.40.50.300">
    <property type="entry name" value="P-loop containing nucleotide triphosphate hydrolases"/>
    <property type="match status" value="1"/>
</dbReference>